<dbReference type="SUPFAM" id="SSF46689">
    <property type="entry name" value="Homeodomain-like"/>
    <property type="match status" value="1"/>
</dbReference>
<feature type="region of interest" description="Disordered" evidence="3">
    <location>
        <begin position="220"/>
        <end position="247"/>
    </location>
</feature>
<feature type="region of interest" description="Disordered" evidence="3">
    <location>
        <begin position="1"/>
        <end position="21"/>
    </location>
</feature>
<sequence>MTRRDHGPKDGRSYGGLSKEQRVAQRQTRLIDAALELFGTQGYAATSIERLCALANVSTRSFYEDMGSREALLIALGNRITSRALEYALAALAATENEPLPVRIVASFRAYLGVTCADARRARVCYVEVVGVSAAVEEWRRQQRRLLSALLISEAERAVGRGETGPRRFDLFALAVIGAVTSLAQELVQSTAPDSTVSLDEICSEIAYFVHSGLSHPRVDPSTGDLAGHLPATPVLRERPAVEADVS</sequence>
<evidence type="ECO:0000259" key="4">
    <source>
        <dbReference type="PROSITE" id="PS50977"/>
    </source>
</evidence>
<reference evidence="5 6" key="1">
    <citation type="submission" date="2022-11" db="EMBL/GenBank/DDBJ databases">
        <title>Genome Sequencing of Nocardia sp. ON39_IFM12276 and assembly.</title>
        <authorList>
            <person name="Shimojima M."/>
            <person name="Toyokawa M."/>
            <person name="Uesaka K."/>
        </authorList>
    </citation>
    <scope>NUCLEOTIDE SEQUENCE [LARGE SCALE GENOMIC DNA]</scope>
    <source>
        <strain evidence="5 6">IFM 12276</strain>
    </source>
</reference>
<accession>A0ABN6UCB3</accession>
<dbReference type="InterPro" id="IPR009057">
    <property type="entry name" value="Homeodomain-like_sf"/>
</dbReference>
<dbReference type="PROSITE" id="PS50977">
    <property type="entry name" value="HTH_TETR_2"/>
    <property type="match status" value="1"/>
</dbReference>
<dbReference type="Pfam" id="PF00440">
    <property type="entry name" value="TetR_N"/>
    <property type="match status" value="1"/>
</dbReference>
<evidence type="ECO:0000256" key="1">
    <source>
        <dbReference type="ARBA" id="ARBA00023125"/>
    </source>
</evidence>
<keyword evidence="6" id="KW-1185">Reference proteome</keyword>
<evidence type="ECO:0000256" key="2">
    <source>
        <dbReference type="PROSITE-ProRule" id="PRU00335"/>
    </source>
</evidence>
<feature type="compositionally biased region" description="Basic and acidic residues" evidence="3">
    <location>
        <begin position="236"/>
        <end position="247"/>
    </location>
</feature>
<dbReference type="PANTHER" id="PTHR30055">
    <property type="entry name" value="HTH-TYPE TRANSCRIPTIONAL REGULATOR RUTR"/>
    <property type="match status" value="1"/>
</dbReference>
<dbReference type="PANTHER" id="PTHR30055:SF226">
    <property type="entry name" value="HTH-TYPE TRANSCRIPTIONAL REGULATOR PKSA"/>
    <property type="match status" value="1"/>
</dbReference>
<name>A0ABN6UCB3_9NOCA</name>
<dbReference type="EMBL" id="AP026978">
    <property type="protein sequence ID" value="BDU02815.1"/>
    <property type="molecule type" value="Genomic_DNA"/>
</dbReference>
<dbReference type="Gene3D" id="1.10.357.10">
    <property type="entry name" value="Tetracycline Repressor, domain 2"/>
    <property type="match status" value="1"/>
</dbReference>
<dbReference type="InterPro" id="IPR001647">
    <property type="entry name" value="HTH_TetR"/>
</dbReference>
<protein>
    <submittedName>
        <fullName evidence="5">TetR family transcriptional regulator</fullName>
    </submittedName>
</protein>
<organism evidence="5 6">
    <name type="scientific">Nocardia sputorum</name>
    <dbReference type="NCBI Taxonomy" id="2984338"/>
    <lineage>
        <taxon>Bacteria</taxon>
        <taxon>Bacillati</taxon>
        <taxon>Actinomycetota</taxon>
        <taxon>Actinomycetes</taxon>
        <taxon>Mycobacteriales</taxon>
        <taxon>Nocardiaceae</taxon>
        <taxon>Nocardia</taxon>
    </lineage>
</organism>
<feature type="DNA-binding region" description="H-T-H motif" evidence="2">
    <location>
        <begin position="47"/>
        <end position="66"/>
    </location>
</feature>
<gene>
    <name evidence="5" type="ORF">IFM12276_58430</name>
</gene>
<evidence type="ECO:0000256" key="3">
    <source>
        <dbReference type="SAM" id="MobiDB-lite"/>
    </source>
</evidence>
<keyword evidence="1 2" id="KW-0238">DNA-binding</keyword>
<dbReference type="PRINTS" id="PR00455">
    <property type="entry name" value="HTHTETR"/>
</dbReference>
<feature type="compositionally biased region" description="Basic and acidic residues" evidence="3">
    <location>
        <begin position="1"/>
        <end position="12"/>
    </location>
</feature>
<evidence type="ECO:0000313" key="5">
    <source>
        <dbReference type="EMBL" id="BDU02815.1"/>
    </source>
</evidence>
<evidence type="ECO:0000313" key="6">
    <source>
        <dbReference type="Proteomes" id="UP001317870"/>
    </source>
</evidence>
<proteinExistence type="predicted"/>
<dbReference type="RefSeq" id="WP_281875912.1">
    <property type="nucleotide sequence ID" value="NZ_AP026976.1"/>
</dbReference>
<dbReference type="InterPro" id="IPR050109">
    <property type="entry name" value="HTH-type_TetR-like_transc_reg"/>
</dbReference>
<dbReference type="Proteomes" id="UP001317870">
    <property type="component" value="Chromosome"/>
</dbReference>
<feature type="domain" description="HTH tetR-type" evidence="4">
    <location>
        <begin position="24"/>
        <end position="84"/>
    </location>
</feature>